<evidence type="ECO:0008006" key="3">
    <source>
        <dbReference type="Google" id="ProtNLM"/>
    </source>
</evidence>
<name>A0AAX3I993_9PSED</name>
<dbReference type="EMBL" id="LR590482">
    <property type="protein sequence ID" value="VTR01991.1"/>
    <property type="molecule type" value="Genomic_DNA"/>
</dbReference>
<evidence type="ECO:0000313" key="1">
    <source>
        <dbReference type="EMBL" id="VTR01991.1"/>
    </source>
</evidence>
<reference evidence="1 2" key="1">
    <citation type="submission" date="2019-05" db="EMBL/GenBank/DDBJ databases">
        <authorList>
            <consortium name="Pathogen Informatics"/>
        </authorList>
    </citation>
    <scope>NUCLEOTIDE SEQUENCE [LARGE SCALE GENOMIC DNA]</scope>
    <source>
        <strain evidence="1 2">NCTC10696</strain>
    </source>
</reference>
<dbReference type="AlphaFoldDB" id="A0AAX3I993"/>
<evidence type="ECO:0000313" key="2">
    <source>
        <dbReference type="Proteomes" id="UP000306562"/>
    </source>
</evidence>
<proteinExistence type="predicted"/>
<protein>
    <recommendedName>
        <fullName evidence="3">L-2-amino-thiazoline-4-carboxylic acid hydrolase</fullName>
    </recommendedName>
</protein>
<organism evidence="1 2">
    <name type="scientific">Pseudomonas synxantha</name>
    <dbReference type="NCBI Taxonomy" id="47883"/>
    <lineage>
        <taxon>Bacteria</taxon>
        <taxon>Pseudomonadati</taxon>
        <taxon>Pseudomonadota</taxon>
        <taxon>Gammaproteobacteria</taxon>
        <taxon>Pseudomonadales</taxon>
        <taxon>Pseudomonadaceae</taxon>
        <taxon>Pseudomonas</taxon>
    </lineage>
</organism>
<dbReference type="Proteomes" id="UP000306562">
    <property type="component" value="Chromosome"/>
</dbReference>
<dbReference type="RefSeq" id="WP_057023663.1">
    <property type="nucleotide sequence ID" value="NZ_CBCSGQ010000010.1"/>
</dbReference>
<accession>A0AAX3I993</accession>
<gene>
    <name evidence="1" type="ORF">NCTC10696_03717</name>
</gene>
<sequence>MSAAPLTPAEQGALWRQRLFEAHSAMTAYLIQEHRAQDLADWVDVTGRIFRDLPPALGAGSTEWQAVFFRTQALIEQFIVQRKQFYDLDAWAAATGQVYRALEPAGQGEPAAAAERLGRQASLYGTRFEIRQVAPDASLFKVHHCGIWDYRERARANGVPITLKSACTYCTKLLSSLVHAKGCDARWTLLADEQGHGCEWTITKESLIHAGVVEHEHDH</sequence>